<dbReference type="RefSeq" id="WP_345972413.1">
    <property type="nucleotide sequence ID" value="NZ_CP147920.1"/>
</dbReference>
<dbReference type="PANTHER" id="PTHR43630">
    <property type="entry name" value="POLY-BETA-1,6-N-ACETYL-D-GLUCOSAMINE SYNTHASE"/>
    <property type="match status" value="1"/>
</dbReference>
<organism evidence="3 4">
    <name type="scientific">Sulfurimonas diazotrophicus</name>
    <dbReference type="NCBI Taxonomy" id="3131939"/>
    <lineage>
        <taxon>Bacteria</taxon>
        <taxon>Pseudomonadati</taxon>
        <taxon>Campylobacterota</taxon>
        <taxon>Epsilonproteobacteria</taxon>
        <taxon>Campylobacterales</taxon>
        <taxon>Sulfurimonadaceae</taxon>
        <taxon>Sulfurimonas</taxon>
    </lineage>
</organism>
<name>A0ABZ3H8W2_9BACT</name>
<protein>
    <submittedName>
        <fullName evidence="3">Glycosyltransferase family 2 protein</fullName>
        <ecNumber evidence="3">2.4.-.-</ecNumber>
    </submittedName>
</protein>
<dbReference type="GO" id="GO:0016757">
    <property type="term" value="F:glycosyltransferase activity"/>
    <property type="evidence" value="ECO:0007669"/>
    <property type="project" value="UniProtKB-KW"/>
</dbReference>
<dbReference type="Pfam" id="PF00535">
    <property type="entry name" value="Glycos_transf_2"/>
    <property type="match status" value="1"/>
</dbReference>
<evidence type="ECO:0000313" key="4">
    <source>
        <dbReference type="Proteomes" id="UP001447842"/>
    </source>
</evidence>
<gene>
    <name evidence="3" type="ORF">WCY31_11030</name>
</gene>
<dbReference type="Proteomes" id="UP001447842">
    <property type="component" value="Chromosome"/>
</dbReference>
<comment type="similarity">
    <text evidence="1">Belongs to the glycosyltransferase 2 family. WaaE/KdtX subfamily.</text>
</comment>
<feature type="domain" description="Glycosyltransferase 2-like" evidence="2">
    <location>
        <begin position="9"/>
        <end position="111"/>
    </location>
</feature>
<keyword evidence="3" id="KW-0808">Transferase</keyword>
<dbReference type="InterPro" id="IPR029044">
    <property type="entry name" value="Nucleotide-diphossugar_trans"/>
</dbReference>
<dbReference type="PANTHER" id="PTHR43630:SF2">
    <property type="entry name" value="GLYCOSYLTRANSFERASE"/>
    <property type="match status" value="1"/>
</dbReference>
<evidence type="ECO:0000313" key="3">
    <source>
        <dbReference type="EMBL" id="XAU14764.1"/>
    </source>
</evidence>
<keyword evidence="4" id="KW-1185">Reference proteome</keyword>
<dbReference type="EC" id="2.4.-.-" evidence="3"/>
<proteinExistence type="inferred from homology"/>
<dbReference type="EMBL" id="CP147920">
    <property type="protein sequence ID" value="XAU14764.1"/>
    <property type="molecule type" value="Genomic_DNA"/>
</dbReference>
<sequence>MKQKITANIITLNEEENIADAIRSVQAVCDEVLVVDSQSTDKTREIAESLGAKVVVQPYLGDGPQKAFGAPLAANDWILSLDADERLDANAVEAIAGLDLANSGYDAYAFRRKSFIGRHFIKLWYPDRLVRLYNRNSAGFTQAIGHAKVEAEKVKELDADLLHYSYKSYGQMINNIEKFAARGARMLHAKGKRARWYDPFLHGGLTFFKKLVVKGGMFHGMPGWTVSIISGFNTYMKYMILIEMQENEAEEETSA</sequence>
<evidence type="ECO:0000256" key="1">
    <source>
        <dbReference type="ARBA" id="ARBA00038494"/>
    </source>
</evidence>
<dbReference type="InterPro" id="IPR001173">
    <property type="entry name" value="Glyco_trans_2-like"/>
</dbReference>
<dbReference type="SUPFAM" id="SSF53448">
    <property type="entry name" value="Nucleotide-diphospho-sugar transferases"/>
    <property type="match status" value="1"/>
</dbReference>
<dbReference type="CDD" id="cd02511">
    <property type="entry name" value="Beta4Glucosyltransferase"/>
    <property type="match status" value="1"/>
</dbReference>
<evidence type="ECO:0000259" key="2">
    <source>
        <dbReference type="Pfam" id="PF00535"/>
    </source>
</evidence>
<accession>A0ABZ3H8W2</accession>
<dbReference type="Gene3D" id="3.90.550.10">
    <property type="entry name" value="Spore Coat Polysaccharide Biosynthesis Protein SpsA, Chain A"/>
    <property type="match status" value="1"/>
</dbReference>
<reference evidence="3 4" key="1">
    <citation type="submission" date="2024-03" db="EMBL/GenBank/DDBJ databases">
        <title>Sulfurimonas sp. HSL3-1.</title>
        <authorList>
            <person name="Wang S."/>
        </authorList>
    </citation>
    <scope>NUCLEOTIDE SEQUENCE [LARGE SCALE GENOMIC DNA]</scope>
    <source>
        <strain evidence="3 4">HSL3-1</strain>
    </source>
</reference>
<keyword evidence="3" id="KW-0328">Glycosyltransferase</keyword>